<proteinExistence type="predicted"/>
<dbReference type="Gene3D" id="3.30.450.40">
    <property type="match status" value="2"/>
</dbReference>
<dbReference type="SUPFAM" id="SSF55781">
    <property type="entry name" value="GAF domain-like"/>
    <property type="match status" value="2"/>
</dbReference>
<dbReference type="RefSeq" id="WP_229700886.1">
    <property type="nucleotide sequence ID" value="NZ_BMMV01000008.1"/>
</dbReference>
<protein>
    <recommendedName>
        <fullName evidence="3">PAS domain-containing protein</fullName>
    </recommendedName>
</protein>
<dbReference type="Gene3D" id="3.30.450.20">
    <property type="entry name" value="PAS domain"/>
    <property type="match status" value="1"/>
</dbReference>
<evidence type="ECO:0000256" key="2">
    <source>
        <dbReference type="SAM" id="MobiDB-lite"/>
    </source>
</evidence>
<dbReference type="Pfam" id="PF07228">
    <property type="entry name" value="SpoIIE"/>
    <property type="match status" value="1"/>
</dbReference>
<dbReference type="EMBL" id="BMMV01000008">
    <property type="protein sequence ID" value="GGJ97957.1"/>
    <property type="molecule type" value="Genomic_DNA"/>
</dbReference>
<keyword evidence="5" id="KW-1185">Reference proteome</keyword>
<evidence type="ECO:0000256" key="1">
    <source>
        <dbReference type="ARBA" id="ARBA00022801"/>
    </source>
</evidence>
<dbReference type="InterPro" id="IPR000014">
    <property type="entry name" value="PAS"/>
</dbReference>
<dbReference type="InterPro" id="IPR036457">
    <property type="entry name" value="PPM-type-like_dom_sf"/>
</dbReference>
<dbReference type="PROSITE" id="PS50112">
    <property type="entry name" value="PAS"/>
    <property type="match status" value="1"/>
</dbReference>
<dbReference type="InterPro" id="IPR001932">
    <property type="entry name" value="PPM-type_phosphatase-like_dom"/>
</dbReference>
<dbReference type="InterPro" id="IPR013656">
    <property type="entry name" value="PAS_4"/>
</dbReference>
<sequence length="711" mass="75933">MPRPADSDSGPDSGPDPGFGALDGLMTVVMRETDASIALLYLLPPGEQVLWLTLVSGVSPRVAAPWHRAPLDVSSPVVDAVRQRHPVWLGSQGEMSGRYPQLGIVVPYDFMLAALPVTSGTRVWGGIALVWPVRHPPGLRPRDSEALSAFCRNAAGLLERAHDRGRPLLPPREPRSLPVASGRPDPARATAALRFTERLPLGCCELDLDGKVTFINPAGADLVGVDPVALLGNYPWEVLHWLNGPVFEDRFRYAVIARRSTSFTAVRPPETPLLFELYPGGSGISVHITPATGQEHVTSQEAPSEGEPVGAMGLYHLTHMSAVLAEAVGVQDVVDLAADQIVPGFGPQGLVLLLVEEGRLHAIGQRGYSTEFVDRIDGAPLTFRSPATRALATDAPSFFPTFDDFLRDYPDAPRYRNRSAWAFLPLTASGRPIGSLTLSYDQPRSFPPAERAILTSLAGLIAQALDRARLYDTKHALAHALQTSLLPRALPGVDGLDVAARYLPAGRGTDVGGDFYDLVCGTTTVTAAIGDVQGHNTAAAALMGQVRTAVHAHANADTPPGELLARTNVLLADLDAGLFTSCLVARLDLAHNRVHLASAGHPPAVLRHPGGATEVLRVPPGLLLGIEPDGEYPTTGLPFPPGSVLALYTDGLVEIPGTDIDDITDDLARRVGRDQSRDLDQLADALMRHAEESAPRLDDIALLLLRRRADS</sequence>
<dbReference type="PANTHER" id="PTHR43156:SF2">
    <property type="entry name" value="STAGE II SPORULATION PROTEIN E"/>
    <property type="match status" value="1"/>
</dbReference>
<dbReference type="PANTHER" id="PTHR43156">
    <property type="entry name" value="STAGE II SPORULATION PROTEIN E-RELATED"/>
    <property type="match status" value="1"/>
</dbReference>
<dbReference type="InterPro" id="IPR029016">
    <property type="entry name" value="GAF-like_dom_sf"/>
</dbReference>
<dbReference type="Pfam" id="PF13185">
    <property type="entry name" value="GAF_2"/>
    <property type="match status" value="1"/>
</dbReference>
<evidence type="ECO:0000313" key="4">
    <source>
        <dbReference type="EMBL" id="GGJ97957.1"/>
    </source>
</evidence>
<dbReference type="CDD" id="cd00130">
    <property type="entry name" value="PAS"/>
    <property type="match status" value="1"/>
</dbReference>
<dbReference type="SMART" id="SM00331">
    <property type="entry name" value="PP2C_SIG"/>
    <property type="match status" value="1"/>
</dbReference>
<evidence type="ECO:0000259" key="3">
    <source>
        <dbReference type="PROSITE" id="PS50112"/>
    </source>
</evidence>
<dbReference type="InterPro" id="IPR035965">
    <property type="entry name" value="PAS-like_dom_sf"/>
</dbReference>
<comment type="caution">
    <text evidence="4">The sequence shown here is derived from an EMBL/GenBank/DDBJ whole genome shotgun (WGS) entry which is preliminary data.</text>
</comment>
<feature type="region of interest" description="Disordered" evidence="2">
    <location>
        <begin position="164"/>
        <end position="185"/>
    </location>
</feature>
<dbReference type="InterPro" id="IPR052016">
    <property type="entry name" value="Bact_Sigma-Reg"/>
</dbReference>
<dbReference type="Proteomes" id="UP000660265">
    <property type="component" value="Unassembled WGS sequence"/>
</dbReference>
<accession>A0ABQ2E7E0</accession>
<dbReference type="SMART" id="SM00091">
    <property type="entry name" value="PAS"/>
    <property type="match status" value="1"/>
</dbReference>
<gene>
    <name evidence="4" type="ORF">GCM10011583_31820</name>
</gene>
<dbReference type="SMART" id="SM00065">
    <property type="entry name" value="GAF"/>
    <property type="match status" value="1"/>
</dbReference>
<dbReference type="Gene3D" id="3.60.40.10">
    <property type="entry name" value="PPM-type phosphatase domain"/>
    <property type="match status" value="1"/>
</dbReference>
<dbReference type="InterPro" id="IPR003018">
    <property type="entry name" value="GAF"/>
</dbReference>
<name>A0ABQ2E7E0_9ACTN</name>
<reference evidence="5" key="1">
    <citation type="journal article" date="2019" name="Int. J. Syst. Evol. Microbiol.">
        <title>The Global Catalogue of Microorganisms (GCM) 10K type strain sequencing project: providing services to taxonomists for standard genome sequencing and annotation.</title>
        <authorList>
            <consortium name="The Broad Institute Genomics Platform"/>
            <consortium name="The Broad Institute Genome Sequencing Center for Infectious Disease"/>
            <person name="Wu L."/>
            <person name="Ma J."/>
        </authorList>
    </citation>
    <scope>NUCLEOTIDE SEQUENCE [LARGE SCALE GENOMIC DNA]</scope>
    <source>
        <strain evidence="5">CGMCC 4.7275</strain>
    </source>
</reference>
<dbReference type="SUPFAM" id="SSF81606">
    <property type="entry name" value="PP2C-like"/>
    <property type="match status" value="1"/>
</dbReference>
<dbReference type="SUPFAM" id="SSF55785">
    <property type="entry name" value="PYP-like sensor domain (PAS domain)"/>
    <property type="match status" value="1"/>
</dbReference>
<keyword evidence="1" id="KW-0378">Hydrolase</keyword>
<evidence type="ECO:0000313" key="5">
    <source>
        <dbReference type="Proteomes" id="UP000660265"/>
    </source>
</evidence>
<feature type="domain" description="PAS" evidence="3">
    <location>
        <begin position="206"/>
        <end position="240"/>
    </location>
</feature>
<organism evidence="4 5">
    <name type="scientific">Streptomyces camponoticapitis</name>
    <dbReference type="NCBI Taxonomy" id="1616125"/>
    <lineage>
        <taxon>Bacteria</taxon>
        <taxon>Bacillati</taxon>
        <taxon>Actinomycetota</taxon>
        <taxon>Actinomycetes</taxon>
        <taxon>Kitasatosporales</taxon>
        <taxon>Streptomycetaceae</taxon>
        <taxon>Streptomyces</taxon>
    </lineage>
</organism>
<dbReference type="Pfam" id="PF08448">
    <property type="entry name" value="PAS_4"/>
    <property type="match status" value="1"/>
</dbReference>